<dbReference type="EMBL" id="CP036267">
    <property type="protein sequence ID" value="QDT33396.1"/>
    <property type="molecule type" value="Genomic_DNA"/>
</dbReference>
<keyword evidence="3 6" id="KW-0808">Transferase</keyword>
<dbReference type="PANTHER" id="PTHR43630:SF1">
    <property type="entry name" value="POLY-BETA-1,6-N-ACETYL-D-GLUCOSAMINE SYNTHASE"/>
    <property type="match status" value="1"/>
</dbReference>
<dbReference type="OrthoDB" id="9766299at2"/>
<evidence type="ECO:0000313" key="6">
    <source>
        <dbReference type="EMBL" id="QDT33396.1"/>
    </source>
</evidence>
<dbReference type="EC" id="2.4.1.-" evidence="6"/>
<gene>
    <name evidence="6" type="ORF">Mal48_26490</name>
</gene>
<dbReference type="PANTHER" id="PTHR43630">
    <property type="entry name" value="POLY-BETA-1,6-N-ACETYL-D-GLUCOSAMINE SYNTHASE"/>
    <property type="match status" value="1"/>
</dbReference>
<proteinExistence type="inferred from homology"/>
<organism evidence="6 7">
    <name type="scientific">Thalassoglobus polymorphus</name>
    <dbReference type="NCBI Taxonomy" id="2527994"/>
    <lineage>
        <taxon>Bacteria</taxon>
        <taxon>Pseudomonadati</taxon>
        <taxon>Planctomycetota</taxon>
        <taxon>Planctomycetia</taxon>
        <taxon>Planctomycetales</taxon>
        <taxon>Planctomycetaceae</taxon>
        <taxon>Thalassoglobus</taxon>
    </lineage>
</organism>
<reference evidence="6 7" key="1">
    <citation type="submission" date="2019-02" db="EMBL/GenBank/DDBJ databases">
        <title>Deep-cultivation of Planctomycetes and their phenomic and genomic characterization uncovers novel biology.</title>
        <authorList>
            <person name="Wiegand S."/>
            <person name="Jogler M."/>
            <person name="Boedeker C."/>
            <person name="Pinto D."/>
            <person name="Vollmers J."/>
            <person name="Rivas-Marin E."/>
            <person name="Kohn T."/>
            <person name="Peeters S.H."/>
            <person name="Heuer A."/>
            <person name="Rast P."/>
            <person name="Oberbeckmann S."/>
            <person name="Bunk B."/>
            <person name="Jeske O."/>
            <person name="Meyerdierks A."/>
            <person name="Storesund J.E."/>
            <person name="Kallscheuer N."/>
            <person name="Luecker S."/>
            <person name="Lage O.M."/>
            <person name="Pohl T."/>
            <person name="Merkel B.J."/>
            <person name="Hornburger P."/>
            <person name="Mueller R.-W."/>
            <person name="Bruemmer F."/>
            <person name="Labrenz M."/>
            <person name="Spormann A.M."/>
            <person name="Op den Camp H."/>
            <person name="Overmann J."/>
            <person name="Amann R."/>
            <person name="Jetten M.S.M."/>
            <person name="Mascher T."/>
            <person name="Medema M.H."/>
            <person name="Devos D.P."/>
            <person name="Kaster A.-K."/>
            <person name="Ovreas L."/>
            <person name="Rohde M."/>
            <person name="Galperin M.Y."/>
            <person name="Jogler C."/>
        </authorList>
    </citation>
    <scope>NUCLEOTIDE SEQUENCE [LARGE SCALE GENOMIC DNA]</scope>
    <source>
        <strain evidence="6 7">Mal48</strain>
    </source>
</reference>
<feature type="region of interest" description="Disordered" evidence="4">
    <location>
        <begin position="388"/>
        <end position="409"/>
    </location>
</feature>
<evidence type="ECO:0000256" key="5">
    <source>
        <dbReference type="SAM" id="Phobius"/>
    </source>
</evidence>
<dbReference type="Proteomes" id="UP000315724">
    <property type="component" value="Chromosome"/>
</dbReference>
<dbReference type="RefSeq" id="WP_145199627.1">
    <property type="nucleotide sequence ID" value="NZ_CP036267.1"/>
</dbReference>
<dbReference type="SUPFAM" id="SSF53448">
    <property type="entry name" value="Nucleotide-diphospho-sugar transferases"/>
    <property type="match status" value="1"/>
</dbReference>
<feature type="transmembrane region" description="Helical" evidence="5">
    <location>
        <begin position="324"/>
        <end position="346"/>
    </location>
</feature>
<dbReference type="AlphaFoldDB" id="A0A517QP44"/>
<sequence>MSTFLQISMWTAVGLVFYCYVGYPILLGVLVRLFGKTPKENTGPSSLKNDQELPFVSIIIAAYKEESVILQRLQNAVLMDYPADRYEILIGCDGNEDTTGELVAGFDDSRVKLCQYPKRRGKPSVLNDTVPQAQGEILAFSDANTFWEPNAIRQLVRHFQEDQQVGGVCGQLRLTDPHTGENVDGMYWKFENILKRWEGRFGSLLGFNGAIYAIRKELWEPIPANSIVDDFLIGMRLHLNRHKIVFDETAIANEESAPTIGAEFHRRARIGAGGFQSLCWLSPLLSPKYGGVCFAFWSHKVLRWLCPMFLAVAFITNLGLLDSFVYQLTMLAQCGFYGVAILGRYLQGAGKVTRLTRLTTMFTEMNLALSVGFWRWASNRQSGAWKRTARSKELTKPETSEETREKELV</sequence>
<dbReference type="GO" id="GO:0016757">
    <property type="term" value="F:glycosyltransferase activity"/>
    <property type="evidence" value="ECO:0007669"/>
    <property type="project" value="UniProtKB-KW"/>
</dbReference>
<feature type="transmembrane region" description="Helical" evidence="5">
    <location>
        <begin position="12"/>
        <end position="34"/>
    </location>
</feature>
<comment type="similarity">
    <text evidence="1">Belongs to the glycosyltransferase 2 family.</text>
</comment>
<accession>A0A517QP44</accession>
<dbReference type="Pfam" id="PF13641">
    <property type="entry name" value="Glyco_tranf_2_3"/>
    <property type="match status" value="1"/>
</dbReference>
<protein>
    <submittedName>
        <fullName evidence="6">Beta-monoglucosyldiacylglycerol synthase</fullName>
        <ecNumber evidence="6">2.4.1.-</ecNumber>
    </submittedName>
</protein>
<keyword evidence="5" id="KW-0472">Membrane</keyword>
<dbReference type="Gene3D" id="3.90.550.10">
    <property type="entry name" value="Spore Coat Polysaccharide Biosynthesis Protein SpsA, Chain A"/>
    <property type="match status" value="1"/>
</dbReference>
<keyword evidence="5" id="KW-0812">Transmembrane</keyword>
<evidence type="ECO:0000256" key="3">
    <source>
        <dbReference type="ARBA" id="ARBA00022679"/>
    </source>
</evidence>
<keyword evidence="7" id="KW-1185">Reference proteome</keyword>
<dbReference type="InterPro" id="IPR029044">
    <property type="entry name" value="Nucleotide-diphossugar_trans"/>
</dbReference>
<evidence type="ECO:0000313" key="7">
    <source>
        <dbReference type="Proteomes" id="UP000315724"/>
    </source>
</evidence>
<feature type="compositionally biased region" description="Basic and acidic residues" evidence="4">
    <location>
        <begin position="390"/>
        <end position="409"/>
    </location>
</feature>
<evidence type="ECO:0000256" key="1">
    <source>
        <dbReference type="ARBA" id="ARBA00006739"/>
    </source>
</evidence>
<evidence type="ECO:0000256" key="4">
    <source>
        <dbReference type="SAM" id="MobiDB-lite"/>
    </source>
</evidence>
<feature type="transmembrane region" description="Helical" evidence="5">
    <location>
        <begin position="301"/>
        <end position="318"/>
    </location>
</feature>
<keyword evidence="2 6" id="KW-0328">Glycosyltransferase</keyword>
<dbReference type="CDD" id="cd06439">
    <property type="entry name" value="CESA_like_1"/>
    <property type="match status" value="1"/>
</dbReference>
<evidence type="ECO:0000256" key="2">
    <source>
        <dbReference type="ARBA" id="ARBA00022676"/>
    </source>
</evidence>
<keyword evidence="5" id="KW-1133">Transmembrane helix</keyword>
<dbReference type="KEGG" id="tpol:Mal48_26490"/>
<name>A0A517QP44_9PLAN</name>